<dbReference type="Gene3D" id="2.40.50.90">
    <property type="match status" value="1"/>
</dbReference>
<dbReference type="SUPFAM" id="SSF50199">
    <property type="entry name" value="Staphylococcal nuclease"/>
    <property type="match status" value="1"/>
</dbReference>
<dbReference type="Gene3D" id="2.30.30.140">
    <property type="match status" value="1"/>
</dbReference>
<dbReference type="PANTHER" id="PTHR22948:SF73">
    <property type="entry name" value="SERINE_THREONINE-PROTEIN KINASE 31"/>
    <property type="match status" value="1"/>
</dbReference>
<evidence type="ECO:0000313" key="8">
    <source>
        <dbReference type="RefSeq" id="XP_013782492.2"/>
    </source>
</evidence>
<dbReference type="InterPro" id="IPR012677">
    <property type="entry name" value="Nucleotide-bd_a/b_plait_sf"/>
</dbReference>
<sequence length="958" mass="108656">MTIMAKRRSTYDIFVGNLPPHADQHFVGKFFTCFGEINGIYVKEGKIGDGSKIAFVQFLCEPDAERAVEERNGILLDGNPLIVRRSSKRDGPREQGYQGGKFEKKGKKQMNDKKVHVFSGTLTAGSGSFNSLRKTSTDSIPYLEHYGTVGTSEEELIVVHVEDPTIFFSQKVESNQHLVEIAKQLSQVCPKAKSVQGIPQMFKIYGAQFSEDQQWYRCEIIKNNMPDQCAVRYIDFGNREVVSNQKIVDLPDELASIPPLAFKCRFQGLRGTMMDTGNKNFEEGKKFLSQVTDGHVVHAHLRPPPGEKIVCCWVINGSVNGLNIGQELVKKGYAVQVERDGTIISSKNVEDSSLSGRPVLGKKTDQRYCISGRGGKRYASGHRLSLETPPSTGINTLTSTQTQISSTLSDLSHSSSLDDDLCTNYGTGYSYHRSGNQFRGGGDGGYVLDEISRLKVEKEKLLRDLALEKGRFQAVKNELDKMVKDDMSMKISKIQEKTKQVKFLRHQLTYDKDKPDIIELCITTVLKLQEGPVLDHNQSIQEAVSKAHKNFNSCQQNIKFCKNKDELQSLIELRDSAKQQLYVKIEQFLNLFSERPVIEKARLLEMLLSCLNQYYHPFLGMTGTNMLLLPLSDLSSFYQNMKSQKQEKVQEVRRQTNDAMKQLSQALQVFSQSVLLEDPHVDALSAPEDHVCYLEYLLEERAQETCTVNFLSKCLADYCNALNMEIGVCDMEDSSESALMAVVTQKLQNELSNEQEKIQGVAELKVQYSSLFQELSPWLHNKPDITEVMAIRKKIKGLKSKLRHKIADKNDVEENDESDKEALENINSELAVLRGELHEAFDEESKLLKKLAELQESHFPELDFQYSELGISNYVEYLGLLKQGWELDHFQAEKSLVSQSFVTYRAVYRESEVIIKEYFIDNAQQKKEFLRRIVQYHHAACDNLVPLHAVFFSKVGQT</sequence>
<evidence type="ECO:0000259" key="6">
    <source>
        <dbReference type="PROSITE" id="PS50304"/>
    </source>
</evidence>
<organism evidence="7 8">
    <name type="scientific">Limulus polyphemus</name>
    <name type="common">Atlantic horseshoe crab</name>
    <dbReference type="NCBI Taxonomy" id="6850"/>
    <lineage>
        <taxon>Eukaryota</taxon>
        <taxon>Metazoa</taxon>
        <taxon>Ecdysozoa</taxon>
        <taxon>Arthropoda</taxon>
        <taxon>Chelicerata</taxon>
        <taxon>Merostomata</taxon>
        <taxon>Xiphosura</taxon>
        <taxon>Limulidae</taxon>
        <taxon>Limulus</taxon>
    </lineage>
</organism>
<name>A0ABM1BI66_LIMPO</name>
<dbReference type="Pfam" id="PF00076">
    <property type="entry name" value="RRM_1"/>
    <property type="match status" value="1"/>
</dbReference>
<feature type="region of interest" description="Disordered" evidence="4">
    <location>
        <begin position="85"/>
        <end position="106"/>
    </location>
</feature>
<dbReference type="Pfam" id="PF00567">
    <property type="entry name" value="TUDOR"/>
    <property type="match status" value="1"/>
</dbReference>
<feature type="domain" description="Tudor" evidence="6">
    <location>
        <begin position="182"/>
        <end position="257"/>
    </location>
</feature>
<dbReference type="InterPro" id="IPR035979">
    <property type="entry name" value="RBD_domain_sf"/>
</dbReference>
<dbReference type="SUPFAM" id="SSF63748">
    <property type="entry name" value="Tudor/PWWP/MBT"/>
    <property type="match status" value="1"/>
</dbReference>
<accession>A0ABM1BI66</accession>
<dbReference type="GeneID" id="106466735"/>
<feature type="coiled-coil region" evidence="3">
    <location>
        <begin position="795"/>
        <end position="857"/>
    </location>
</feature>
<gene>
    <name evidence="8" type="primary">LOC106466735</name>
</gene>
<protein>
    <submittedName>
        <fullName evidence="8">Serine/threonine-protein kinase 31-like</fullName>
    </submittedName>
</protein>
<keyword evidence="7" id="KW-1185">Reference proteome</keyword>
<dbReference type="SMART" id="SM00360">
    <property type="entry name" value="RRM"/>
    <property type="match status" value="1"/>
</dbReference>
<evidence type="ECO:0000259" key="5">
    <source>
        <dbReference type="PROSITE" id="PS50102"/>
    </source>
</evidence>
<evidence type="ECO:0000256" key="3">
    <source>
        <dbReference type="SAM" id="Coils"/>
    </source>
</evidence>
<keyword evidence="1 2" id="KW-0694">RNA-binding</keyword>
<dbReference type="PROSITE" id="PS50102">
    <property type="entry name" value="RRM"/>
    <property type="match status" value="1"/>
</dbReference>
<proteinExistence type="predicted"/>
<dbReference type="Proteomes" id="UP000694941">
    <property type="component" value="Unplaced"/>
</dbReference>
<evidence type="ECO:0000256" key="4">
    <source>
        <dbReference type="SAM" id="MobiDB-lite"/>
    </source>
</evidence>
<dbReference type="PANTHER" id="PTHR22948">
    <property type="entry name" value="TUDOR DOMAIN CONTAINING PROTEIN"/>
    <property type="match status" value="1"/>
</dbReference>
<dbReference type="InterPro" id="IPR035437">
    <property type="entry name" value="SNase_OB-fold_sf"/>
</dbReference>
<dbReference type="SUPFAM" id="SSF54928">
    <property type="entry name" value="RNA-binding domain, RBD"/>
    <property type="match status" value="1"/>
</dbReference>
<dbReference type="SMART" id="SM00333">
    <property type="entry name" value="TUDOR"/>
    <property type="match status" value="1"/>
</dbReference>
<dbReference type="CDD" id="cd00590">
    <property type="entry name" value="RRM_SF"/>
    <property type="match status" value="1"/>
</dbReference>
<keyword evidence="3" id="KW-0175">Coiled coil</keyword>
<evidence type="ECO:0000313" key="7">
    <source>
        <dbReference type="Proteomes" id="UP000694941"/>
    </source>
</evidence>
<dbReference type="InterPro" id="IPR050621">
    <property type="entry name" value="Tudor_domain_containing"/>
</dbReference>
<evidence type="ECO:0000256" key="1">
    <source>
        <dbReference type="ARBA" id="ARBA00022884"/>
    </source>
</evidence>
<dbReference type="InterPro" id="IPR000504">
    <property type="entry name" value="RRM_dom"/>
</dbReference>
<dbReference type="RefSeq" id="XP_013782492.2">
    <property type="nucleotide sequence ID" value="XM_013927038.2"/>
</dbReference>
<dbReference type="InterPro" id="IPR002999">
    <property type="entry name" value="Tudor"/>
</dbReference>
<feature type="domain" description="RRM" evidence="5">
    <location>
        <begin position="11"/>
        <end position="88"/>
    </location>
</feature>
<dbReference type="Gene3D" id="3.30.70.330">
    <property type="match status" value="1"/>
</dbReference>
<evidence type="ECO:0000256" key="2">
    <source>
        <dbReference type="PROSITE-ProRule" id="PRU00176"/>
    </source>
</evidence>
<dbReference type="PROSITE" id="PS50304">
    <property type="entry name" value="TUDOR"/>
    <property type="match status" value="1"/>
</dbReference>
<reference evidence="8" key="1">
    <citation type="submission" date="2025-08" db="UniProtKB">
        <authorList>
            <consortium name="RefSeq"/>
        </authorList>
    </citation>
    <scope>IDENTIFICATION</scope>
    <source>
        <tissue evidence="8">Muscle</tissue>
    </source>
</reference>